<keyword evidence="13 21" id="KW-0862">Zinc</keyword>
<dbReference type="GO" id="GO:0070006">
    <property type="term" value="F:metalloaminopeptidase activity"/>
    <property type="evidence" value="ECO:0007669"/>
    <property type="project" value="TreeGrafter"/>
</dbReference>
<dbReference type="GO" id="GO:0005615">
    <property type="term" value="C:extracellular space"/>
    <property type="evidence" value="ECO:0007669"/>
    <property type="project" value="TreeGrafter"/>
</dbReference>
<evidence type="ECO:0000256" key="17">
    <source>
        <dbReference type="ARBA" id="ARBA00023180"/>
    </source>
</evidence>
<dbReference type="GO" id="GO:0043171">
    <property type="term" value="P:peptide catabolic process"/>
    <property type="evidence" value="ECO:0007669"/>
    <property type="project" value="TreeGrafter"/>
</dbReference>
<feature type="region of interest" description="Disordered" evidence="23">
    <location>
        <begin position="923"/>
        <end position="991"/>
    </location>
</feature>
<keyword evidence="7" id="KW-1003">Cell membrane</keyword>
<feature type="binding site" evidence="21">
    <location>
        <position position="343"/>
    </location>
    <ligand>
        <name>Zn(2+)</name>
        <dbReference type="ChEBI" id="CHEBI:29105"/>
        <note>catalytic</note>
    </ligand>
</feature>
<feature type="chain" id="PRO_5037207199" description="Aminopeptidase N" evidence="24">
    <location>
        <begin position="21"/>
        <end position="1029"/>
    </location>
</feature>
<evidence type="ECO:0000256" key="5">
    <source>
        <dbReference type="ARBA" id="ARBA00015611"/>
    </source>
</evidence>
<dbReference type="GO" id="GO:0008270">
    <property type="term" value="F:zinc ion binding"/>
    <property type="evidence" value="ECO:0007669"/>
    <property type="project" value="InterPro"/>
</dbReference>
<dbReference type="SUPFAM" id="SSF55486">
    <property type="entry name" value="Metalloproteases ('zincins'), catalytic domain"/>
    <property type="match status" value="1"/>
</dbReference>
<dbReference type="InterPro" id="IPR014782">
    <property type="entry name" value="Peptidase_M1_dom"/>
</dbReference>
<dbReference type="FunFam" id="2.60.40.1910:FF:000008">
    <property type="entry name" value="Aminopeptidase"/>
    <property type="match status" value="1"/>
</dbReference>
<keyword evidence="15" id="KW-0472">Membrane</keyword>
<keyword evidence="18" id="KW-0449">Lipoprotein</keyword>
<comment type="similarity">
    <text evidence="3">Belongs to the peptidase M1 family.</text>
</comment>
<sequence length="1029" mass="116146">MDKFAPAALAVLCLACSACAQLDGDNYRLPNNSYPVRYDLELTTYVHEDGSARQFRFDGKVKIELVVKDESNSSITVHYRKTTITHVKLWSTLGNGTDLVLLDDNSSFVLDPKREFVTVSPPGVILNGTYFLEFEYYGELREDNAGFYRSSYVDDEGRTRWLATTQFSSTDARHAFPCYDEPGIRAPIGLTVIHGANYTVLSNNLPKDISDGPIAGYKRTVFEDTPVMQPYLLGVIVSDFVSVSDVRYPRQGVFARYNAIRNGEGNFILEAGFKILKVLESYLETDFALPKIYQVAVPDFAAGAMENYGLVTYKEEKFFYDSRSSPMRQKHEIATVVGHEYGHQFFGNMVSPAWWSYLWMKEGFARYFEYLASDMAYPELRIRETYSVQKMQNAFDFDSLGSSRPMTFYVNTQSEIANVFDNIAYDKGGSIMRMFQHAFGPETFRRALINYLRSKAFQGAHPEDFANAIQQALDNATDAIIPSSITALDILKSWTEQSGYPVLTVSRGSDLQVSLIQERYMLKIMDTKESSWIMPYNFATTKNPNFNTTTDTRWLLTNSTILAAEGWSATDWIIFNKQQTGYYRVNYDERLWNLIIEQLLRNPTVIHNMNRAQLVDDVLNFARSGRLGYDTALRLVAYLIRERDYVPWYAANVNLQVLTRLFSGSPKMEYLKKYLLTSINPVFSELGMVTQPNDDLFARQTREIVSKWACAMGSQTCLRKASEILLESVGSSNSQVDPDLRSSIYCAGLVNASEEVFLAVWNRMQTSKDQAFRTDLIYALGCTENVELMEMFLNTSIASESSGTNYFGQERERVFSAVYRNSRKGTEVALRFFMNNIMKINELYNKGNFGGRAIGSAITGLAKYIVDVELNALFQDLIEKLSEDNLLRDTDILRALEQSSENLQWIRSKGKEIEDWLEMRYPTTTVAPPTTTTTTTTTEEPSTTTSTKRPTTTEVPTTSTTQAASTANPKTTEEQTTSTAMPSTGSSVAYDSTTAEPYVETTTKHDEGGAQSTHITLALLIASVAFSFM</sequence>
<evidence type="ECO:0000256" key="1">
    <source>
        <dbReference type="ARBA" id="ARBA00000098"/>
    </source>
</evidence>
<keyword evidence="14" id="KW-0482">Metalloprotease</keyword>
<evidence type="ECO:0000256" key="7">
    <source>
        <dbReference type="ARBA" id="ARBA00022475"/>
    </source>
</evidence>
<keyword evidence="16" id="KW-1015">Disulfide bond</keyword>
<dbReference type="EnsemblMetazoa" id="AAEL018249-RB">
    <property type="protein sequence ID" value="AAEL018249-PB"/>
    <property type="gene ID" value="AAEL018249"/>
</dbReference>
<dbReference type="PANTHER" id="PTHR11533">
    <property type="entry name" value="PROTEASE M1 ZINC METALLOPROTEASE"/>
    <property type="match status" value="1"/>
</dbReference>
<keyword evidence="6" id="KW-0031">Aminopeptidase</keyword>
<comment type="cofactor">
    <cofactor evidence="21">
        <name>Zn(2+)</name>
        <dbReference type="ChEBI" id="CHEBI:29105"/>
    </cofactor>
    <text evidence="21">Binds 1 zinc ion per subunit.</text>
</comment>
<evidence type="ECO:0000256" key="20">
    <source>
        <dbReference type="PIRSR" id="PIRSR634016-1"/>
    </source>
</evidence>
<dbReference type="GO" id="GO:0006508">
    <property type="term" value="P:proteolysis"/>
    <property type="evidence" value="ECO:0007669"/>
    <property type="project" value="UniProtKB-KW"/>
</dbReference>
<dbReference type="EC" id="3.4.11.2" evidence="4"/>
<reference evidence="28" key="2">
    <citation type="submission" date="2022-10" db="UniProtKB">
        <authorList>
            <consortium name="EnsemblMetazoa"/>
        </authorList>
    </citation>
    <scope>IDENTIFICATION</scope>
    <source>
        <strain evidence="28">LVP_AGWG</strain>
    </source>
</reference>
<keyword evidence="12" id="KW-0378">Hydrolase</keyword>
<keyword evidence="9" id="KW-0645">Protease</keyword>
<dbReference type="Gene3D" id="2.60.40.1730">
    <property type="entry name" value="tricorn interacting facor f3 domain"/>
    <property type="match status" value="1"/>
</dbReference>
<dbReference type="FunFam" id="1.10.390.10:FF:000013">
    <property type="entry name" value="Aminopeptidase N"/>
    <property type="match status" value="1"/>
</dbReference>
<dbReference type="Gene3D" id="2.60.40.1910">
    <property type="match status" value="1"/>
</dbReference>
<keyword evidence="17" id="KW-0325">Glycoprotein</keyword>
<dbReference type="GO" id="GO:0042277">
    <property type="term" value="F:peptide binding"/>
    <property type="evidence" value="ECO:0007669"/>
    <property type="project" value="TreeGrafter"/>
</dbReference>
<dbReference type="Proteomes" id="UP000008820">
    <property type="component" value="Chromosome 1"/>
</dbReference>
<feature type="domain" description="ERAP1-like C-terminal" evidence="26">
    <location>
        <begin position="572"/>
        <end position="900"/>
    </location>
</feature>
<dbReference type="Pfam" id="PF01433">
    <property type="entry name" value="Peptidase_M1"/>
    <property type="match status" value="1"/>
</dbReference>
<evidence type="ECO:0000256" key="21">
    <source>
        <dbReference type="PIRSR" id="PIRSR634016-3"/>
    </source>
</evidence>
<evidence type="ECO:0000256" key="8">
    <source>
        <dbReference type="ARBA" id="ARBA00022622"/>
    </source>
</evidence>
<dbReference type="InterPro" id="IPR001930">
    <property type="entry name" value="Peptidase_M1"/>
</dbReference>
<feature type="signal peptide" evidence="24">
    <location>
        <begin position="1"/>
        <end position="20"/>
    </location>
</feature>
<keyword evidence="11 24" id="KW-0732">Signal</keyword>
<comment type="catalytic activity">
    <reaction evidence="1">
        <text>Release of an N-terminal amino acid, Xaa-|-Yaa- from a peptide, amide or arylamide. Xaa is preferably Ala, but may be most amino acids including Pro (slow action). When a terminal hydrophobic residue is followed by a prolyl residue, the two may be released as an intact Xaa-Pro dipeptide.</text>
        <dbReference type="EC" id="3.4.11.2"/>
    </reaction>
</comment>
<dbReference type="Pfam" id="PF17900">
    <property type="entry name" value="Peptidase_M1_N"/>
    <property type="match status" value="1"/>
</dbReference>
<feature type="domain" description="Peptidase M1 membrane alanine aminopeptidase" evidence="25">
    <location>
        <begin position="269"/>
        <end position="478"/>
    </location>
</feature>
<feature type="compositionally biased region" description="Low complexity" evidence="23">
    <location>
        <begin position="923"/>
        <end position="967"/>
    </location>
</feature>
<reference evidence="28 29" key="1">
    <citation type="submission" date="2017-06" db="EMBL/GenBank/DDBJ databases">
        <title>Aedes aegypti genome working group (AGWG) sequencing and assembly.</title>
        <authorList>
            <consortium name="Aedes aegypti Genome Working Group (AGWG)"/>
            <person name="Matthews B.J."/>
        </authorList>
    </citation>
    <scope>NUCLEOTIDE SEQUENCE [LARGE SCALE GENOMIC DNA]</scope>
    <source>
        <strain evidence="28 29">LVP_AGWG</strain>
    </source>
</reference>
<evidence type="ECO:0000256" key="24">
    <source>
        <dbReference type="SAM" id="SignalP"/>
    </source>
</evidence>
<feature type="site" description="Transition state stabilizer" evidence="22">
    <location>
        <position position="425"/>
    </location>
</feature>
<protein>
    <recommendedName>
        <fullName evidence="5">Aminopeptidase N</fullName>
        <ecNumber evidence="4">3.4.11.2</ecNumber>
    </recommendedName>
    <alternativeName>
        <fullName evidence="19">Microsomal aminopeptidase</fullName>
    </alternativeName>
</protein>
<evidence type="ECO:0000313" key="29">
    <source>
        <dbReference type="Proteomes" id="UP000008820"/>
    </source>
</evidence>
<feature type="compositionally biased region" description="Polar residues" evidence="23">
    <location>
        <begin position="968"/>
        <end position="991"/>
    </location>
</feature>
<dbReference type="Gene3D" id="1.10.390.10">
    <property type="entry name" value="Neutral Protease Domain 2"/>
    <property type="match status" value="1"/>
</dbReference>
<evidence type="ECO:0000256" key="19">
    <source>
        <dbReference type="ARBA" id="ARBA00042613"/>
    </source>
</evidence>
<comment type="subcellular location">
    <subcellularLocation>
        <location evidence="2">Cell membrane</location>
        <topology evidence="2">Lipid-anchor</topology>
        <topology evidence="2">GPI-anchor</topology>
    </subcellularLocation>
</comment>
<evidence type="ECO:0000259" key="27">
    <source>
        <dbReference type="Pfam" id="PF17900"/>
    </source>
</evidence>
<evidence type="ECO:0000256" key="22">
    <source>
        <dbReference type="PIRSR" id="PIRSR634016-4"/>
    </source>
</evidence>
<accession>A0A903V325</accession>
<evidence type="ECO:0000256" key="4">
    <source>
        <dbReference type="ARBA" id="ARBA00012564"/>
    </source>
</evidence>
<dbReference type="GO" id="GO:0098552">
    <property type="term" value="C:side of membrane"/>
    <property type="evidence" value="ECO:0007669"/>
    <property type="project" value="UniProtKB-KW"/>
</dbReference>
<dbReference type="InterPro" id="IPR027268">
    <property type="entry name" value="Peptidase_M4/M1_CTD_sf"/>
</dbReference>
<evidence type="ECO:0000256" key="15">
    <source>
        <dbReference type="ARBA" id="ARBA00023136"/>
    </source>
</evidence>
<evidence type="ECO:0000256" key="12">
    <source>
        <dbReference type="ARBA" id="ARBA00022801"/>
    </source>
</evidence>
<evidence type="ECO:0000256" key="3">
    <source>
        <dbReference type="ARBA" id="ARBA00010136"/>
    </source>
</evidence>
<dbReference type="GO" id="GO:0016285">
    <property type="term" value="F:alanyl aminopeptidase activity"/>
    <property type="evidence" value="ECO:0007669"/>
    <property type="project" value="UniProtKB-EC"/>
</dbReference>
<evidence type="ECO:0000256" key="23">
    <source>
        <dbReference type="SAM" id="MobiDB-lite"/>
    </source>
</evidence>
<evidence type="ECO:0000259" key="25">
    <source>
        <dbReference type="Pfam" id="PF01433"/>
    </source>
</evidence>
<feature type="binding site" evidence="21">
    <location>
        <position position="362"/>
    </location>
    <ligand>
        <name>Zn(2+)</name>
        <dbReference type="ChEBI" id="CHEBI:29105"/>
        <note>catalytic</note>
    </ligand>
</feature>
<feature type="domain" description="Aminopeptidase N-like N-terminal" evidence="27">
    <location>
        <begin position="35"/>
        <end position="232"/>
    </location>
</feature>
<evidence type="ECO:0000256" key="2">
    <source>
        <dbReference type="ARBA" id="ARBA00004609"/>
    </source>
</evidence>
<dbReference type="GO" id="GO:0005737">
    <property type="term" value="C:cytoplasm"/>
    <property type="evidence" value="ECO:0007669"/>
    <property type="project" value="TreeGrafter"/>
</dbReference>
<evidence type="ECO:0000256" key="9">
    <source>
        <dbReference type="ARBA" id="ARBA00022670"/>
    </source>
</evidence>
<evidence type="ECO:0000256" key="11">
    <source>
        <dbReference type="ARBA" id="ARBA00022729"/>
    </source>
</evidence>
<dbReference type="Gene3D" id="1.25.50.20">
    <property type="match status" value="1"/>
</dbReference>
<feature type="active site" description="Proton acceptor" evidence="20">
    <location>
        <position position="340"/>
    </location>
</feature>
<proteinExistence type="inferred from homology"/>
<dbReference type="FunFam" id="1.25.50.20:FF:000001">
    <property type="entry name" value="Aminopeptidase"/>
    <property type="match status" value="1"/>
</dbReference>
<dbReference type="GO" id="GO:0005886">
    <property type="term" value="C:plasma membrane"/>
    <property type="evidence" value="ECO:0007669"/>
    <property type="project" value="UniProtKB-SubCell"/>
</dbReference>
<keyword evidence="29" id="KW-1185">Reference proteome</keyword>
<dbReference type="InterPro" id="IPR050344">
    <property type="entry name" value="Peptidase_M1_aminopeptidases"/>
</dbReference>
<keyword evidence="10 21" id="KW-0479">Metal-binding</keyword>
<dbReference type="PANTHER" id="PTHR11533:SF290">
    <property type="entry name" value="AMINOPEPTIDASE"/>
    <property type="match status" value="1"/>
</dbReference>
<organism evidence="28 29">
    <name type="scientific">Aedes aegypti</name>
    <name type="common">Yellowfever mosquito</name>
    <name type="synonym">Culex aegypti</name>
    <dbReference type="NCBI Taxonomy" id="7159"/>
    <lineage>
        <taxon>Eukaryota</taxon>
        <taxon>Metazoa</taxon>
        <taxon>Ecdysozoa</taxon>
        <taxon>Arthropoda</taxon>
        <taxon>Hexapoda</taxon>
        <taxon>Insecta</taxon>
        <taxon>Pterygota</taxon>
        <taxon>Neoptera</taxon>
        <taxon>Endopterygota</taxon>
        <taxon>Diptera</taxon>
        <taxon>Nematocera</taxon>
        <taxon>Culicoidea</taxon>
        <taxon>Culicidae</taxon>
        <taxon>Culicinae</taxon>
        <taxon>Aedini</taxon>
        <taxon>Aedes</taxon>
        <taxon>Stegomyia</taxon>
    </lineage>
</organism>
<evidence type="ECO:0000256" key="13">
    <source>
        <dbReference type="ARBA" id="ARBA00022833"/>
    </source>
</evidence>
<dbReference type="Pfam" id="PF11838">
    <property type="entry name" value="ERAP1_C"/>
    <property type="match status" value="1"/>
</dbReference>
<dbReference type="InterPro" id="IPR024571">
    <property type="entry name" value="ERAP1-like_C_dom"/>
</dbReference>
<evidence type="ECO:0000256" key="6">
    <source>
        <dbReference type="ARBA" id="ARBA00022438"/>
    </source>
</evidence>
<evidence type="ECO:0000259" key="26">
    <source>
        <dbReference type="Pfam" id="PF11838"/>
    </source>
</evidence>
<keyword evidence="8" id="KW-0336">GPI-anchor</keyword>
<dbReference type="PRINTS" id="PR00756">
    <property type="entry name" value="ALADIPTASE"/>
</dbReference>
<dbReference type="InterPro" id="IPR042097">
    <property type="entry name" value="Aminopeptidase_N-like_N_sf"/>
</dbReference>
<evidence type="ECO:0000313" key="28">
    <source>
        <dbReference type="EnsemblMetazoa" id="AAEL018249-PB"/>
    </source>
</evidence>
<gene>
    <name evidence="28" type="primary">5576802</name>
</gene>
<evidence type="ECO:0000256" key="16">
    <source>
        <dbReference type="ARBA" id="ARBA00023157"/>
    </source>
</evidence>
<dbReference type="InterPro" id="IPR045357">
    <property type="entry name" value="Aminopeptidase_N-like_N"/>
</dbReference>
<dbReference type="InterPro" id="IPR034016">
    <property type="entry name" value="M1_APN-typ"/>
</dbReference>
<feature type="binding site" evidence="21">
    <location>
        <position position="339"/>
    </location>
    <ligand>
        <name>Zn(2+)</name>
        <dbReference type="ChEBI" id="CHEBI:29105"/>
        <note>catalytic</note>
    </ligand>
</feature>
<dbReference type="CDD" id="cd09601">
    <property type="entry name" value="M1_APN-Q_like"/>
    <property type="match status" value="1"/>
</dbReference>
<dbReference type="SUPFAM" id="SSF63737">
    <property type="entry name" value="Leukotriene A4 hydrolase N-terminal domain"/>
    <property type="match status" value="1"/>
</dbReference>
<dbReference type="OrthoDB" id="510539at2759"/>
<name>A0A903V325_AEDAE</name>
<dbReference type="AlphaFoldDB" id="A0A903V325"/>
<evidence type="ECO:0000256" key="10">
    <source>
        <dbReference type="ARBA" id="ARBA00022723"/>
    </source>
</evidence>
<evidence type="ECO:0000256" key="18">
    <source>
        <dbReference type="ARBA" id="ARBA00023288"/>
    </source>
</evidence>
<evidence type="ECO:0000256" key="14">
    <source>
        <dbReference type="ARBA" id="ARBA00023049"/>
    </source>
</evidence>